<comment type="caution">
    <text evidence="1">The sequence shown here is derived from an EMBL/GenBank/DDBJ whole genome shotgun (WGS) entry which is preliminary data.</text>
</comment>
<name>A0A4S1DVV9_9FLAO</name>
<gene>
    <name evidence="1" type="ORF">EM932_12285</name>
</gene>
<accession>A0A4S1DVV9</accession>
<dbReference type="RefSeq" id="WP_135877491.1">
    <property type="nucleotide sequence ID" value="NZ_SRSO01000016.1"/>
</dbReference>
<evidence type="ECO:0000313" key="2">
    <source>
        <dbReference type="Proteomes" id="UP000307602"/>
    </source>
</evidence>
<dbReference type="OrthoDB" id="1440109at2"/>
<evidence type="ECO:0000313" key="1">
    <source>
        <dbReference type="EMBL" id="TGV02139.1"/>
    </source>
</evidence>
<proteinExistence type="predicted"/>
<dbReference type="EMBL" id="SRSO01000016">
    <property type="protein sequence ID" value="TGV02139.1"/>
    <property type="molecule type" value="Genomic_DNA"/>
</dbReference>
<keyword evidence="2" id="KW-1185">Reference proteome</keyword>
<protein>
    <recommendedName>
        <fullName evidence="3">HEPN domain-containing protein</fullName>
    </recommendedName>
</protein>
<sequence>MDTNETKFEQADQFLELAQEEMNRPAEDVVPYMVCRSVRKCISCYLMGFLLKNEVTFDEEETVEVLLKKCQAINSEFNNFDLSPITFTKDYEYSAEFYQMENCIDLANYTKELVS</sequence>
<dbReference type="Proteomes" id="UP000307602">
    <property type="component" value="Unassembled WGS sequence"/>
</dbReference>
<reference evidence="1 2" key="1">
    <citation type="submission" date="2019-04" db="EMBL/GenBank/DDBJ databases">
        <authorList>
            <person name="Liu A."/>
        </authorList>
    </citation>
    <scope>NUCLEOTIDE SEQUENCE [LARGE SCALE GENOMIC DNA]</scope>
    <source>
        <strain evidence="1 2">RZ03</strain>
    </source>
</reference>
<evidence type="ECO:0008006" key="3">
    <source>
        <dbReference type="Google" id="ProtNLM"/>
    </source>
</evidence>
<organism evidence="1 2">
    <name type="scientific">Flavivirga rizhaonensis</name>
    <dbReference type="NCBI Taxonomy" id="2559571"/>
    <lineage>
        <taxon>Bacteria</taxon>
        <taxon>Pseudomonadati</taxon>
        <taxon>Bacteroidota</taxon>
        <taxon>Flavobacteriia</taxon>
        <taxon>Flavobacteriales</taxon>
        <taxon>Flavobacteriaceae</taxon>
        <taxon>Flavivirga</taxon>
    </lineage>
</organism>
<dbReference type="AlphaFoldDB" id="A0A4S1DVV9"/>